<dbReference type="PATRIC" id="fig|1297742.4.peg.6619"/>
<gene>
    <name evidence="1" type="ORF">A176_006530</name>
</gene>
<accession>A0A0H4X6S0</accession>
<dbReference type="Proteomes" id="UP000009026">
    <property type="component" value="Chromosome"/>
</dbReference>
<evidence type="ECO:0008006" key="3">
    <source>
        <dbReference type="Google" id="ProtNLM"/>
    </source>
</evidence>
<dbReference type="RefSeq" id="WP_002636178.1">
    <property type="nucleotide sequence ID" value="NZ_CP012109.1"/>
</dbReference>
<evidence type="ECO:0000313" key="1">
    <source>
        <dbReference type="EMBL" id="AKQ69618.1"/>
    </source>
</evidence>
<organism evidence="1 2">
    <name type="scientific">Pseudomyxococcus hansupus</name>
    <dbReference type="NCBI Taxonomy" id="1297742"/>
    <lineage>
        <taxon>Bacteria</taxon>
        <taxon>Pseudomonadati</taxon>
        <taxon>Myxococcota</taxon>
        <taxon>Myxococcia</taxon>
        <taxon>Myxococcales</taxon>
        <taxon>Cystobacterineae</taxon>
        <taxon>Myxococcaceae</taxon>
        <taxon>Pseudomyxococcus</taxon>
    </lineage>
</organism>
<dbReference type="EMBL" id="CP012109">
    <property type="protein sequence ID" value="AKQ69618.1"/>
    <property type="molecule type" value="Genomic_DNA"/>
</dbReference>
<name>A0A0H4X6S0_9BACT</name>
<reference evidence="1 2" key="1">
    <citation type="journal article" date="2016" name="PLoS ONE">
        <title>Complete Genome Sequence and Comparative Genomics of a Novel Myxobacterium Myxococcus hansupus.</title>
        <authorList>
            <person name="Sharma G."/>
            <person name="Narwani T."/>
            <person name="Subramanian S."/>
        </authorList>
    </citation>
    <scope>NUCLEOTIDE SEQUENCE [LARGE SCALE GENOMIC DNA]</scope>
    <source>
        <strain evidence="2">mixupus</strain>
    </source>
</reference>
<protein>
    <recommendedName>
        <fullName evidence="3">Carboxypeptidase regulatory-like domain-containing protein</fullName>
    </recommendedName>
</protein>
<sequence>MTLLHGERRWRLPAQGEDWLVIPSVDLERLKLQREPVPDVFVTTALTRWLASPAAHTLYAMYEALGGSRPLGLSGLERRRYEQRLQQRLADAFTHGELVALPEARPVLLPAPWSEPPPNKEEEAQVEEQTWLAIELKDEEGTPVPNAHYRVTLPDGSTREGTLNKNGYARVEGVNPGQCQVTFPELDGLSWS</sequence>
<proteinExistence type="predicted"/>
<dbReference type="KEGG" id="mym:A176_006530"/>
<keyword evidence="2" id="KW-1185">Reference proteome</keyword>
<evidence type="ECO:0000313" key="2">
    <source>
        <dbReference type="Proteomes" id="UP000009026"/>
    </source>
</evidence>
<dbReference type="eggNOG" id="ENOG5030SR2">
    <property type="taxonomic scope" value="Bacteria"/>
</dbReference>
<dbReference type="AlphaFoldDB" id="A0A0H4X6S0"/>